<dbReference type="eggNOG" id="KOG0259">
    <property type="taxonomic scope" value="Eukaryota"/>
</dbReference>
<name>I7LY09_TETTS</name>
<dbReference type="PIRSF" id="PIRSF000517">
    <property type="entry name" value="Tyr_transaminase"/>
    <property type="match status" value="1"/>
</dbReference>
<keyword evidence="5 6" id="KW-0663">Pyridoxal phosphate</keyword>
<keyword evidence="4" id="KW-0808">Transferase</keyword>
<dbReference type="RefSeq" id="XP_001027372.1">
    <property type="nucleotide sequence ID" value="XM_001027372.3"/>
</dbReference>
<evidence type="ECO:0000313" key="9">
    <source>
        <dbReference type="EMBL" id="EAS07130.1"/>
    </source>
</evidence>
<dbReference type="GO" id="GO:0004838">
    <property type="term" value="F:L-tyrosine-2-oxoglutarate transaminase activity"/>
    <property type="evidence" value="ECO:0007669"/>
    <property type="project" value="TreeGrafter"/>
</dbReference>
<dbReference type="PANTHER" id="PTHR45744:SF2">
    <property type="entry name" value="TYROSINE AMINOTRANSFERASE"/>
    <property type="match status" value="1"/>
</dbReference>
<dbReference type="InterPro" id="IPR015421">
    <property type="entry name" value="PyrdxlP-dep_Trfase_major"/>
</dbReference>
<dbReference type="AlphaFoldDB" id="I7LY09"/>
<reference evidence="10" key="1">
    <citation type="journal article" date="2006" name="PLoS Biol.">
        <title>Macronuclear genome sequence of the ciliate Tetrahymena thermophila, a model eukaryote.</title>
        <authorList>
            <person name="Eisen J.A."/>
            <person name="Coyne R.S."/>
            <person name="Wu M."/>
            <person name="Wu D."/>
            <person name="Thiagarajan M."/>
            <person name="Wortman J.R."/>
            <person name="Badger J.H."/>
            <person name="Ren Q."/>
            <person name="Amedeo P."/>
            <person name="Jones K.M."/>
            <person name="Tallon L.J."/>
            <person name="Delcher A.L."/>
            <person name="Salzberg S.L."/>
            <person name="Silva J.C."/>
            <person name="Haas B.J."/>
            <person name="Majoros W.H."/>
            <person name="Farzad M."/>
            <person name="Carlton J.M."/>
            <person name="Smith R.K. Jr."/>
            <person name="Garg J."/>
            <person name="Pearlman R.E."/>
            <person name="Karrer K.M."/>
            <person name="Sun L."/>
            <person name="Manning G."/>
            <person name="Elde N.C."/>
            <person name="Turkewitz A.P."/>
            <person name="Asai D.J."/>
            <person name="Wilkes D.E."/>
            <person name="Wang Y."/>
            <person name="Cai H."/>
            <person name="Collins K."/>
            <person name="Stewart B.A."/>
            <person name="Lee S.R."/>
            <person name="Wilamowska K."/>
            <person name="Weinberg Z."/>
            <person name="Ruzzo W.L."/>
            <person name="Wloga D."/>
            <person name="Gaertig J."/>
            <person name="Frankel J."/>
            <person name="Tsao C.-C."/>
            <person name="Gorovsky M.A."/>
            <person name="Keeling P.J."/>
            <person name="Waller R.F."/>
            <person name="Patron N.J."/>
            <person name="Cherry J.M."/>
            <person name="Stover N.A."/>
            <person name="Krieger C.J."/>
            <person name="del Toro C."/>
            <person name="Ryder H.F."/>
            <person name="Williamson S.C."/>
            <person name="Barbeau R.A."/>
            <person name="Hamilton E.P."/>
            <person name="Orias E."/>
        </authorList>
    </citation>
    <scope>NUCLEOTIDE SEQUENCE [LARGE SCALE GENOMIC DNA]</scope>
    <source>
        <strain evidence="10">SB210</strain>
    </source>
</reference>
<comment type="similarity">
    <text evidence="2 6">Belongs to the class-I pyridoxal-phosphate-dependent aminotransferase family.</text>
</comment>
<comment type="cofactor">
    <cofactor evidence="1 6 7">
        <name>pyridoxal 5'-phosphate</name>
        <dbReference type="ChEBI" id="CHEBI:597326"/>
    </cofactor>
</comment>
<evidence type="ECO:0000256" key="2">
    <source>
        <dbReference type="ARBA" id="ARBA00007441"/>
    </source>
</evidence>
<dbReference type="OrthoDB" id="7042322at2759"/>
<dbReference type="CDD" id="cd00609">
    <property type="entry name" value="AAT_like"/>
    <property type="match status" value="1"/>
</dbReference>
<dbReference type="PANTHER" id="PTHR45744">
    <property type="entry name" value="TYROSINE AMINOTRANSFERASE"/>
    <property type="match status" value="1"/>
</dbReference>
<accession>I7LY09</accession>
<proteinExistence type="inferred from homology"/>
<evidence type="ECO:0000256" key="4">
    <source>
        <dbReference type="ARBA" id="ARBA00022679"/>
    </source>
</evidence>
<dbReference type="Gene3D" id="3.40.640.10">
    <property type="entry name" value="Type I PLP-dependent aspartate aminotransferase-like (Major domain)"/>
    <property type="match status" value="1"/>
</dbReference>
<dbReference type="EMBL" id="GG662247">
    <property type="protein sequence ID" value="EAS07130.1"/>
    <property type="molecule type" value="Genomic_DNA"/>
</dbReference>
<evidence type="ECO:0000256" key="5">
    <source>
        <dbReference type="ARBA" id="ARBA00022898"/>
    </source>
</evidence>
<dbReference type="InterPro" id="IPR015424">
    <property type="entry name" value="PyrdxlP-dep_Trfase"/>
</dbReference>
<evidence type="ECO:0000256" key="1">
    <source>
        <dbReference type="ARBA" id="ARBA00001933"/>
    </source>
</evidence>
<dbReference type="GeneID" id="7839165"/>
<organism evidence="9 10">
    <name type="scientific">Tetrahymena thermophila (strain SB210)</name>
    <dbReference type="NCBI Taxonomy" id="312017"/>
    <lineage>
        <taxon>Eukaryota</taxon>
        <taxon>Sar</taxon>
        <taxon>Alveolata</taxon>
        <taxon>Ciliophora</taxon>
        <taxon>Intramacronucleata</taxon>
        <taxon>Oligohymenophorea</taxon>
        <taxon>Hymenostomatida</taxon>
        <taxon>Tetrahymenina</taxon>
        <taxon>Tetrahymenidae</taxon>
        <taxon>Tetrahymena</taxon>
    </lineage>
</organism>
<dbReference type="Proteomes" id="UP000009168">
    <property type="component" value="Unassembled WGS sequence"/>
</dbReference>
<feature type="modified residue" description="N6-(pyridoxal phosphate)lysine" evidence="7">
    <location>
        <position position="241"/>
    </location>
</feature>
<dbReference type="SUPFAM" id="SSF53383">
    <property type="entry name" value="PLP-dependent transferases"/>
    <property type="match status" value="1"/>
</dbReference>
<dbReference type="STRING" id="312017.I7LY09"/>
<dbReference type="InParanoid" id="I7LY09"/>
<gene>
    <name evidence="9" type="ORF">TTHERM_00683360</name>
</gene>
<keyword evidence="3 9" id="KW-0032">Aminotransferase</keyword>
<feature type="domain" description="Aminotransferase class I/classII large" evidence="8">
    <location>
        <begin position="61"/>
        <end position="379"/>
    </location>
</feature>
<keyword evidence="10" id="KW-1185">Reference proteome</keyword>
<dbReference type="InterPro" id="IPR004839">
    <property type="entry name" value="Aminotransferase_I/II_large"/>
</dbReference>
<sequence>MIKASKFSLQAGLFDDLGGKFSAPAQQNGKEQLNFLKGDPTYYGNVDVKMPQAGYDIVKKSILNPKNHSYAASNGSIAARNAIAKHFGGSNMTITGNDVILTHGANMGLFISLMSITNSGDNILVPEPGYPFFHKNGPSVGVEARSYKLNPEKGYQIDLEHLATLVDEKTRFLWVVNPSNPFGSIFPKEHIEEIFAFCRKHKLFIISDEVYWNESFSDYEFISLGHATTDVPVIVIGGMEKTFLVPGWGISWMIFFDQNQKLKEVKGACLTTCQLCLHPCSFLMSALPELLDTLTADFTKNFMKTFEENYNYLYEEFSNIKGIKPIPAQGTFYISVLVDLQQFKNFKSDIDFLQALNEEENIQILPLSVFKGDTQGFRMMSCATKKIYESFIPRLVEFCERHSKSN</sequence>
<dbReference type="GO" id="GO:0030170">
    <property type="term" value="F:pyridoxal phosphate binding"/>
    <property type="evidence" value="ECO:0007669"/>
    <property type="project" value="InterPro"/>
</dbReference>
<dbReference type="Gene3D" id="3.90.1150.10">
    <property type="entry name" value="Aspartate Aminotransferase, domain 1"/>
    <property type="match status" value="1"/>
</dbReference>
<evidence type="ECO:0000313" key="10">
    <source>
        <dbReference type="Proteomes" id="UP000009168"/>
    </source>
</evidence>
<dbReference type="HOGENOM" id="CLU_017584_4_2_1"/>
<dbReference type="InterPro" id="IPR015422">
    <property type="entry name" value="PyrdxlP-dep_Trfase_small"/>
</dbReference>
<protein>
    <submittedName>
        <fullName evidence="9">Tyrosine/nicotianamine aminotransferase</fullName>
    </submittedName>
</protein>
<dbReference type="Pfam" id="PF00155">
    <property type="entry name" value="Aminotran_1_2"/>
    <property type="match status" value="1"/>
</dbReference>
<dbReference type="KEGG" id="tet:TTHERM_00683360"/>
<dbReference type="OMA" id="MIKASEF"/>
<dbReference type="NCBIfam" id="TIGR01265">
    <property type="entry name" value="tyr_nico_aTase"/>
    <property type="match status" value="1"/>
</dbReference>
<evidence type="ECO:0000256" key="3">
    <source>
        <dbReference type="ARBA" id="ARBA00022576"/>
    </source>
</evidence>
<evidence type="ECO:0000259" key="8">
    <source>
        <dbReference type="Pfam" id="PF00155"/>
    </source>
</evidence>
<evidence type="ECO:0000256" key="7">
    <source>
        <dbReference type="PIRSR" id="PIRSR000517-1"/>
    </source>
</evidence>
<dbReference type="GO" id="GO:0006572">
    <property type="term" value="P:L-tyrosine catabolic process"/>
    <property type="evidence" value="ECO:0007669"/>
    <property type="project" value="TreeGrafter"/>
</dbReference>
<dbReference type="InterPro" id="IPR005958">
    <property type="entry name" value="TyrNic_aminoTrfase"/>
</dbReference>
<evidence type="ECO:0000256" key="6">
    <source>
        <dbReference type="PIRNR" id="PIRNR000517"/>
    </source>
</evidence>